<name>A0A3S4VG93_9ACTO</name>
<sequence>MFALVFECLVNVCNCARGGAEEKSEVAQPFVFASIRRRQGEVLRGLLGAFNADGPTDEAALHTFIFCGVDVIGLDSPIVDGFNCS</sequence>
<evidence type="ECO:0000313" key="2">
    <source>
        <dbReference type="Proteomes" id="UP000269542"/>
    </source>
</evidence>
<dbReference type="Proteomes" id="UP000269542">
    <property type="component" value="Chromosome"/>
</dbReference>
<protein>
    <submittedName>
        <fullName evidence="1">Uncharacterized protein</fullName>
    </submittedName>
</protein>
<evidence type="ECO:0000313" key="1">
    <source>
        <dbReference type="EMBL" id="VEI13475.1"/>
    </source>
</evidence>
<dbReference type="EMBL" id="LR134476">
    <property type="protein sequence ID" value="VEI13475.1"/>
    <property type="molecule type" value="Genomic_DNA"/>
</dbReference>
<reference evidence="1 2" key="1">
    <citation type="submission" date="2018-12" db="EMBL/GenBank/DDBJ databases">
        <authorList>
            <consortium name="Pathogen Informatics"/>
        </authorList>
    </citation>
    <scope>NUCLEOTIDE SEQUENCE [LARGE SCALE GENOMIC DNA]</scope>
    <source>
        <strain evidence="1 2">NCTC13354</strain>
    </source>
</reference>
<dbReference type="AlphaFoldDB" id="A0A3S4VG93"/>
<gene>
    <name evidence="1" type="ORF">NCTC13354_01190</name>
</gene>
<organism evidence="1 2">
    <name type="scientific">Trueperella bialowiezensis</name>
    <dbReference type="NCBI Taxonomy" id="312285"/>
    <lineage>
        <taxon>Bacteria</taxon>
        <taxon>Bacillati</taxon>
        <taxon>Actinomycetota</taxon>
        <taxon>Actinomycetes</taxon>
        <taxon>Actinomycetales</taxon>
        <taxon>Actinomycetaceae</taxon>
        <taxon>Trueperella</taxon>
    </lineage>
</organism>
<keyword evidence="2" id="KW-1185">Reference proteome</keyword>
<dbReference type="KEGG" id="tbw:NCTC13354_01190"/>
<accession>A0A3S4VG93</accession>
<proteinExistence type="predicted"/>